<dbReference type="Proteomes" id="UP000317421">
    <property type="component" value="Unassembled WGS sequence"/>
</dbReference>
<dbReference type="InterPro" id="IPR028098">
    <property type="entry name" value="Glyco_trans_4-like_N"/>
</dbReference>
<accession>A0A5C6AD24</accession>
<keyword evidence="4" id="KW-1185">Reference proteome</keyword>
<dbReference type="SUPFAM" id="SSF53756">
    <property type="entry name" value="UDP-Glycosyltransferase/glycogen phosphorylase"/>
    <property type="match status" value="1"/>
</dbReference>
<name>A0A5C6AD24_9BACT</name>
<organism evidence="3 4">
    <name type="scientific">Botrimarina colliarenosi</name>
    <dbReference type="NCBI Taxonomy" id="2528001"/>
    <lineage>
        <taxon>Bacteria</taxon>
        <taxon>Pseudomonadati</taxon>
        <taxon>Planctomycetota</taxon>
        <taxon>Planctomycetia</taxon>
        <taxon>Pirellulales</taxon>
        <taxon>Lacipirellulaceae</taxon>
        <taxon>Botrimarina</taxon>
    </lineage>
</organism>
<dbReference type="RefSeq" id="WP_146444850.1">
    <property type="nucleotide sequence ID" value="NZ_SJPR01000002.1"/>
</dbReference>
<evidence type="ECO:0000259" key="2">
    <source>
        <dbReference type="Pfam" id="PF13439"/>
    </source>
</evidence>
<keyword evidence="3" id="KW-0808">Transferase</keyword>
<dbReference type="OrthoDB" id="9787617at2"/>
<comment type="caution">
    <text evidence="3">The sequence shown here is derived from an EMBL/GenBank/DDBJ whole genome shotgun (WGS) entry which is preliminary data.</text>
</comment>
<evidence type="ECO:0000313" key="3">
    <source>
        <dbReference type="EMBL" id="TWT97962.1"/>
    </source>
</evidence>
<proteinExistence type="predicted"/>
<protein>
    <submittedName>
        <fullName evidence="3">Mannosylfructose-phosphate synthase</fullName>
        <ecNumber evidence="3">2.4.1.246</ecNumber>
    </submittedName>
</protein>
<dbReference type="EC" id="2.4.1.246" evidence="3"/>
<reference evidence="3 4" key="1">
    <citation type="submission" date="2019-02" db="EMBL/GenBank/DDBJ databases">
        <title>Deep-cultivation of Planctomycetes and their phenomic and genomic characterization uncovers novel biology.</title>
        <authorList>
            <person name="Wiegand S."/>
            <person name="Jogler M."/>
            <person name="Boedeker C."/>
            <person name="Pinto D."/>
            <person name="Vollmers J."/>
            <person name="Rivas-Marin E."/>
            <person name="Kohn T."/>
            <person name="Peeters S.H."/>
            <person name="Heuer A."/>
            <person name="Rast P."/>
            <person name="Oberbeckmann S."/>
            <person name="Bunk B."/>
            <person name="Jeske O."/>
            <person name="Meyerdierks A."/>
            <person name="Storesund J.E."/>
            <person name="Kallscheuer N."/>
            <person name="Luecker S."/>
            <person name="Lage O.M."/>
            <person name="Pohl T."/>
            <person name="Merkel B.J."/>
            <person name="Hornburger P."/>
            <person name="Mueller R.-W."/>
            <person name="Bruemmer F."/>
            <person name="Labrenz M."/>
            <person name="Spormann A.M."/>
            <person name="Op Den Camp H."/>
            <person name="Overmann J."/>
            <person name="Amann R."/>
            <person name="Jetten M.S.M."/>
            <person name="Mascher T."/>
            <person name="Medema M.H."/>
            <person name="Devos D.P."/>
            <person name="Kaster A.-K."/>
            <person name="Ovreas L."/>
            <person name="Rohde M."/>
            <person name="Galperin M.Y."/>
            <person name="Jogler C."/>
        </authorList>
    </citation>
    <scope>NUCLEOTIDE SEQUENCE [LARGE SCALE GENOMIC DNA]</scope>
    <source>
        <strain evidence="3 4">Pla108</strain>
    </source>
</reference>
<dbReference type="InterPro" id="IPR050194">
    <property type="entry name" value="Glycosyltransferase_grp1"/>
</dbReference>
<dbReference type="PANTHER" id="PTHR45947:SF3">
    <property type="entry name" value="SULFOQUINOVOSYL TRANSFERASE SQD2"/>
    <property type="match status" value="1"/>
</dbReference>
<dbReference type="GO" id="GO:0103011">
    <property type="term" value="F:mannosylfructose-phosphate synthase activity"/>
    <property type="evidence" value="ECO:0007669"/>
    <property type="project" value="UniProtKB-EC"/>
</dbReference>
<dbReference type="CDD" id="cd03801">
    <property type="entry name" value="GT4_PimA-like"/>
    <property type="match status" value="1"/>
</dbReference>
<feature type="domain" description="Glycosyl transferase family 1" evidence="1">
    <location>
        <begin position="200"/>
        <end position="372"/>
    </location>
</feature>
<evidence type="ECO:0000313" key="4">
    <source>
        <dbReference type="Proteomes" id="UP000317421"/>
    </source>
</evidence>
<keyword evidence="3" id="KW-0328">Glycosyltransferase</keyword>
<dbReference type="Pfam" id="PF00534">
    <property type="entry name" value="Glycos_transf_1"/>
    <property type="match status" value="1"/>
</dbReference>
<dbReference type="InterPro" id="IPR001296">
    <property type="entry name" value="Glyco_trans_1"/>
</dbReference>
<dbReference type="EMBL" id="SJPR01000002">
    <property type="protein sequence ID" value="TWT97962.1"/>
    <property type="molecule type" value="Genomic_DNA"/>
</dbReference>
<feature type="domain" description="Glycosyltransferase subfamily 4-like N-terminal" evidence="2">
    <location>
        <begin position="31"/>
        <end position="193"/>
    </location>
</feature>
<gene>
    <name evidence="3" type="primary">mfpsA_3</name>
    <name evidence="3" type="ORF">Pla108_21170</name>
</gene>
<sequence>MAPPPEATPHQLTRPLRLVQIGAEWLSPARMGGANRYAEGLARALSARGIDQHWLVMGDEGEAPALSLGVRRVSSPDAPLWRRYRALQQGWDAICPAPDCATSHFALYAYPLLRRLHRMPHVVHFHGPWAAESRAEGAGRMVVALKRRLEKSVYASANRFITLSQAFADVLVKDYRVDAQRTRVIPGGVDVDRFDLALTRREARSALGWPQDRPTVLCVRRLVHRMGLERLVEAMETVRVAHPEVRLVIAGKGPLTPELQETIRAKRLGPAVELLGFVPDEQLPLAYRAADLSIVPSQSLEGFGLIIAESLAAGTPALVTPVGGMPEVVHELSPDLVLAGSGGEEIAAGLTAALDGQLRVPTSQECAAYARRRFDWPQVAERVLAVYEEAIASHG</sequence>
<evidence type="ECO:0000259" key="1">
    <source>
        <dbReference type="Pfam" id="PF00534"/>
    </source>
</evidence>
<dbReference type="Gene3D" id="3.40.50.2000">
    <property type="entry name" value="Glycogen Phosphorylase B"/>
    <property type="match status" value="2"/>
</dbReference>
<dbReference type="PANTHER" id="PTHR45947">
    <property type="entry name" value="SULFOQUINOVOSYL TRANSFERASE SQD2"/>
    <property type="match status" value="1"/>
</dbReference>
<dbReference type="Pfam" id="PF13439">
    <property type="entry name" value="Glyco_transf_4"/>
    <property type="match status" value="1"/>
</dbReference>
<dbReference type="AlphaFoldDB" id="A0A5C6AD24"/>